<comment type="similarity">
    <text evidence="1">Belongs to the inositol polyphosphate 5-phosphatase family.</text>
</comment>
<evidence type="ECO:0000313" key="6">
    <source>
        <dbReference type="Proteomes" id="UP001552299"/>
    </source>
</evidence>
<feature type="compositionally biased region" description="Polar residues" evidence="3">
    <location>
        <begin position="151"/>
        <end position="169"/>
    </location>
</feature>
<dbReference type="InterPro" id="IPR036691">
    <property type="entry name" value="Endo/exonu/phosph_ase_sf"/>
</dbReference>
<reference evidence="5 6" key="1">
    <citation type="journal article" date="2024" name="Plant Biotechnol. J.">
        <title>Dendrobium thyrsiflorum genome and its molecular insights into genes involved in important horticultural traits.</title>
        <authorList>
            <person name="Chen B."/>
            <person name="Wang J.Y."/>
            <person name="Zheng P.J."/>
            <person name="Li K.L."/>
            <person name="Liang Y.M."/>
            <person name="Chen X.F."/>
            <person name="Zhang C."/>
            <person name="Zhao X."/>
            <person name="He X."/>
            <person name="Zhang G.Q."/>
            <person name="Liu Z.J."/>
            <person name="Xu Q."/>
        </authorList>
    </citation>
    <scope>NUCLEOTIDE SEQUENCE [LARGE SCALE GENOMIC DNA]</scope>
    <source>
        <strain evidence="5">GZMU011</strain>
    </source>
</reference>
<dbReference type="InterPro" id="IPR045849">
    <property type="entry name" value="IP5P_plant"/>
</dbReference>
<feature type="domain" description="Inositol polyphosphate-related phosphatase" evidence="4">
    <location>
        <begin position="199"/>
        <end position="500"/>
    </location>
</feature>
<organism evidence="5 6">
    <name type="scientific">Dendrobium thyrsiflorum</name>
    <name type="common">Pinecone-like raceme dendrobium</name>
    <name type="synonym">Orchid</name>
    <dbReference type="NCBI Taxonomy" id="117978"/>
    <lineage>
        <taxon>Eukaryota</taxon>
        <taxon>Viridiplantae</taxon>
        <taxon>Streptophyta</taxon>
        <taxon>Embryophyta</taxon>
        <taxon>Tracheophyta</taxon>
        <taxon>Spermatophyta</taxon>
        <taxon>Magnoliopsida</taxon>
        <taxon>Liliopsida</taxon>
        <taxon>Asparagales</taxon>
        <taxon>Orchidaceae</taxon>
        <taxon>Epidendroideae</taxon>
        <taxon>Malaxideae</taxon>
        <taxon>Dendrobiinae</taxon>
        <taxon>Dendrobium</taxon>
    </lineage>
</organism>
<gene>
    <name evidence="5" type="ORF">M5K25_015250</name>
</gene>
<name>A0ABD0UQH2_DENTH</name>
<dbReference type="Gene3D" id="3.60.10.10">
    <property type="entry name" value="Endonuclease/exonuclease/phosphatase"/>
    <property type="match status" value="2"/>
</dbReference>
<feature type="region of interest" description="Disordered" evidence="3">
    <location>
        <begin position="149"/>
        <end position="169"/>
    </location>
</feature>
<keyword evidence="2" id="KW-0378">Hydrolase</keyword>
<dbReference type="SUPFAM" id="SSF56219">
    <property type="entry name" value="DNase I-like"/>
    <property type="match status" value="1"/>
</dbReference>
<evidence type="ECO:0000259" key="4">
    <source>
        <dbReference type="SMART" id="SM00128"/>
    </source>
</evidence>
<evidence type="ECO:0000256" key="2">
    <source>
        <dbReference type="ARBA" id="ARBA00022801"/>
    </source>
</evidence>
<dbReference type="Pfam" id="PF22669">
    <property type="entry name" value="Exo_endo_phos2"/>
    <property type="match status" value="1"/>
</dbReference>
<protein>
    <recommendedName>
        <fullName evidence="4">Inositol polyphosphate-related phosphatase domain-containing protein</fullName>
    </recommendedName>
</protein>
<comment type="caution">
    <text evidence="5">The sequence shown here is derived from an EMBL/GenBank/DDBJ whole genome shotgun (WGS) entry which is preliminary data.</text>
</comment>
<dbReference type="AlphaFoldDB" id="A0ABD0UQH2"/>
<proteinExistence type="inferred from homology"/>
<sequence>MISGNERRRKFFVPWIFGLGQKSSSSKRNDDSPDSPAELFEPPSFAEYYLRPVNMSAGESSTPLIDIPNTQNFRIFVATWNVGGKHPHDGLNLGNFLMENDGSDVYVLGFQEIVPLNAGNVLVVEDTDPAVKWLSLIYQALNMPLEPDAAVSSNTPSDNVDCPQASNTKAPASPYLCSPRNLLFSQKLSLKAVSKTFILGQRKSLKSCNCSSESTRENSADSCFRCQNAYYSSEDDSDEEDLPNNSIIMNITAQFSSRSNHRRYSLIASKQMVGIFVTVWARRELVQHIRHLRISCIGRGVMGYLGNKGCISVSMTLHQTSLCFICSHLASGDKEGDELRRNSDVNEILKNTQFRKTYNKRCRRMPMKILQHDRIIWFGDLNYRIALSYLETKKLLQDNEWDALLEKDQLKIERDAGRVFKGWNEGEIYFAPTYKYYCNSDSYAGEGVHSNTKRRTPAWCDRILWHGDGIAQLSYIRGESRFSDHRPVCAIFKVEVEVLNDGTRKSFSTPNMRIGAEELLPANNNYTTVKERS</sequence>
<dbReference type="SMART" id="SM00128">
    <property type="entry name" value="IPPc"/>
    <property type="match status" value="1"/>
</dbReference>
<dbReference type="EMBL" id="JANQDX010000012">
    <property type="protein sequence ID" value="KAL0914865.1"/>
    <property type="molecule type" value="Genomic_DNA"/>
</dbReference>
<evidence type="ECO:0000256" key="3">
    <source>
        <dbReference type="SAM" id="MobiDB-lite"/>
    </source>
</evidence>
<evidence type="ECO:0000313" key="5">
    <source>
        <dbReference type="EMBL" id="KAL0914865.1"/>
    </source>
</evidence>
<dbReference type="PANTHER" id="PTHR45666">
    <property type="entry name" value="TYPE IV INOSITOL POLYPHOSPHATE 5-PHOSPHATASE 9"/>
    <property type="match status" value="1"/>
</dbReference>
<evidence type="ECO:0000256" key="1">
    <source>
        <dbReference type="ARBA" id="ARBA00010768"/>
    </source>
</evidence>
<dbReference type="GO" id="GO:0016787">
    <property type="term" value="F:hydrolase activity"/>
    <property type="evidence" value="ECO:0007669"/>
    <property type="project" value="UniProtKB-KW"/>
</dbReference>
<dbReference type="Proteomes" id="UP001552299">
    <property type="component" value="Unassembled WGS sequence"/>
</dbReference>
<keyword evidence="6" id="KW-1185">Reference proteome</keyword>
<accession>A0ABD0UQH2</accession>
<dbReference type="PANTHER" id="PTHR45666:SF20">
    <property type="entry name" value="TYPE I INOSITOL POLYPHOSPHATE 5-PHOSPHATASE 10"/>
    <property type="match status" value="1"/>
</dbReference>
<dbReference type="InterPro" id="IPR000300">
    <property type="entry name" value="IPPc"/>
</dbReference>